<sequence>MKKWYKLDNAAKLFPSVTNTKNTSVYRISAVLTNPVDVDALQQAADTVFDRFPMFTVKLRRGVFWNYLESSTDKIVIAEDQQYPCRNIDPTTNNGYLFKVLYYKNRVSVEVFHALTDGNGAVEFLKSLLYYYLLYMGHEIDTEDRILLADSGVDIHDMEDAFRRYYKDCYVESVRNSRAYHIKGTAFEQFGNNVVHGVVSASQLNALAKQKGSTITAYLSALLSYSIYQTRIKYSKSNAPVVIAVPVNLRKAFPSRTLRNFFGVVNLGARITEDTTLDELIFRMNEMLKYKTGKENLQNIIYNNVALERNKATLFVPLFLKNWFVNLGFHMLGESKRTLTLSNIGNIILPQQMNEHVELIEALVYPSNKSPMNCGISSVNDKLVITFTRNIVESDILQYFFSTLAGEAGLEVEIYSNDWGISE</sequence>
<gene>
    <name evidence="1" type="ORF">UQ64_18340</name>
</gene>
<dbReference type="EMBL" id="LCZJ02000026">
    <property type="protein sequence ID" value="KTD85468.1"/>
    <property type="molecule type" value="Genomic_DNA"/>
</dbReference>
<evidence type="ECO:0000313" key="1">
    <source>
        <dbReference type="EMBL" id="KTD85468.1"/>
    </source>
</evidence>
<dbReference type="Proteomes" id="UP000054709">
    <property type="component" value="Unassembled WGS sequence"/>
</dbReference>
<protein>
    <submittedName>
        <fullName evidence="1">Alcohol acetyltransferase</fullName>
    </submittedName>
</protein>
<dbReference type="Gene3D" id="3.30.559.10">
    <property type="entry name" value="Chloramphenicol acetyltransferase-like domain"/>
    <property type="match status" value="1"/>
</dbReference>
<dbReference type="AlphaFoldDB" id="A0A0W1AVV5"/>
<accession>A0A0W1AVV5</accession>
<comment type="caution">
    <text evidence="1">The sequence shown here is derived from an EMBL/GenBank/DDBJ whole genome shotgun (WGS) entry which is preliminary data.</text>
</comment>
<dbReference type="GO" id="GO:0016740">
    <property type="term" value="F:transferase activity"/>
    <property type="evidence" value="ECO:0007669"/>
    <property type="project" value="UniProtKB-KW"/>
</dbReference>
<proteinExistence type="predicted"/>
<name>A0A0W1AVV5_9BACL</name>
<dbReference type="OrthoDB" id="4876345at2"/>
<dbReference type="InterPro" id="IPR023213">
    <property type="entry name" value="CAT-like_dom_sf"/>
</dbReference>
<evidence type="ECO:0000313" key="2">
    <source>
        <dbReference type="Proteomes" id="UP000054709"/>
    </source>
</evidence>
<reference evidence="1 2" key="1">
    <citation type="journal article" date="2015" name="Int. Biodeterior. Biodegradation">
        <title>Physiological and genetic screening methods for the isolation of methyl tert-butyl ether-degrading bacteria for bioremediation purposes.</title>
        <authorList>
            <person name="Guisado I.M."/>
            <person name="Purswani J."/>
            <person name="Gonzalez Lopez J."/>
            <person name="Pozo C."/>
        </authorList>
    </citation>
    <scope>NUCLEOTIDE SEQUENCE [LARGE SCALE GENOMIC DNA]</scope>
    <source>
        <strain evidence="1 2">SH7</strain>
    </source>
</reference>
<dbReference type="Gene3D" id="3.30.559.30">
    <property type="entry name" value="Nonribosomal peptide synthetase, condensation domain"/>
    <property type="match status" value="1"/>
</dbReference>
<organism evidence="1 2">
    <name type="scientific">Paenibacillus etheri</name>
    <dbReference type="NCBI Taxonomy" id="1306852"/>
    <lineage>
        <taxon>Bacteria</taxon>
        <taxon>Bacillati</taxon>
        <taxon>Bacillota</taxon>
        <taxon>Bacilli</taxon>
        <taxon>Bacillales</taxon>
        <taxon>Paenibacillaceae</taxon>
        <taxon>Paenibacillus</taxon>
    </lineage>
</organism>
<dbReference type="RefSeq" id="WP_060624322.1">
    <property type="nucleotide sequence ID" value="NZ_LCZJ02000026.1"/>
</dbReference>
<keyword evidence="2" id="KW-1185">Reference proteome</keyword>